<feature type="compositionally biased region" description="Basic and acidic residues" evidence="12">
    <location>
        <begin position="293"/>
        <end position="304"/>
    </location>
</feature>
<dbReference type="Proteomes" id="UP000634136">
    <property type="component" value="Unassembled WGS sequence"/>
</dbReference>
<evidence type="ECO:0000256" key="8">
    <source>
        <dbReference type="ARBA" id="ARBA00022840"/>
    </source>
</evidence>
<evidence type="ECO:0000256" key="7">
    <source>
        <dbReference type="ARBA" id="ARBA00022741"/>
    </source>
</evidence>
<dbReference type="InterPro" id="IPR000719">
    <property type="entry name" value="Prot_kinase_dom"/>
</dbReference>
<dbReference type="PROSITE" id="PS00107">
    <property type="entry name" value="PROTEIN_KINASE_ATP"/>
    <property type="match status" value="1"/>
</dbReference>
<keyword evidence="4 13" id="KW-0812">Transmembrane</keyword>
<dbReference type="InterPro" id="IPR011009">
    <property type="entry name" value="Kinase-like_dom_sf"/>
</dbReference>
<dbReference type="InterPro" id="IPR001245">
    <property type="entry name" value="Ser-Thr/Tyr_kinase_cat_dom"/>
</dbReference>
<dbReference type="InterPro" id="IPR032675">
    <property type="entry name" value="LRR_dom_sf"/>
</dbReference>
<protein>
    <submittedName>
        <fullName evidence="15">Putative inactive receptor kinase</fullName>
    </submittedName>
</protein>
<dbReference type="InterPro" id="IPR013210">
    <property type="entry name" value="LRR_N_plant-typ"/>
</dbReference>
<dbReference type="InterPro" id="IPR050994">
    <property type="entry name" value="At_inactive_RLKs"/>
</dbReference>
<evidence type="ECO:0000259" key="14">
    <source>
        <dbReference type="PROSITE" id="PS50011"/>
    </source>
</evidence>
<feature type="region of interest" description="Disordered" evidence="12">
    <location>
        <begin position="285"/>
        <end position="304"/>
    </location>
</feature>
<dbReference type="PANTHER" id="PTHR48010">
    <property type="entry name" value="OS05G0588300 PROTEIN"/>
    <property type="match status" value="1"/>
</dbReference>
<keyword evidence="10 13" id="KW-0472">Membrane</keyword>
<feature type="region of interest" description="Disordered" evidence="12">
    <location>
        <begin position="602"/>
        <end position="630"/>
    </location>
</feature>
<dbReference type="AlphaFoldDB" id="A0A834U1B4"/>
<evidence type="ECO:0000313" key="15">
    <source>
        <dbReference type="EMBL" id="KAF7830656.1"/>
    </source>
</evidence>
<evidence type="ECO:0000256" key="9">
    <source>
        <dbReference type="ARBA" id="ARBA00022989"/>
    </source>
</evidence>
<evidence type="ECO:0000256" key="13">
    <source>
        <dbReference type="SAM" id="Phobius"/>
    </source>
</evidence>
<dbReference type="FunFam" id="1.10.510.10:FF:000095">
    <property type="entry name" value="protein STRUBBELIG-RECEPTOR FAMILY 8"/>
    <property type="match status" value="1"/>
</dbReference>
<keyword evidence="6" id="KW-0677">Repeat</keyword>
<feature type="compositionally biased region" description="Polar residues" evidence="12">
    <location>
        <begin position="604"/>
        <end position="616"/>
    </location>
</feature>
<keyword evidence="15" id="KW-0808">Transferase</keyword>
<feature type="transmembrane region" description="Helical" evidence="13">
    <location>
        <begin position="252"/>
        <end position="274"/>
    </location>
</feature>
<evidence type="ECO:0000256" key="5">
    <source>
        <dbReference type="ARBA" id="ARBA00022729"/>
    </source>
</evidence>
<keyword evidence="15" id="KW-0418">Kinase</keyword>
<evidence type="ECO:0000256" key="11">
    <source>
        <dbReference type="PROSITE-ProRule" id="PRU10141"/>
    </source>
</evidence>
<dbReference type="GO" id="GO:0016020">
    <property type="term" value="C:membrane"/>
    <property type="evidence" value="ECO:0007669"/>
    <property type="project" value="UniProtKB-SubCell"/>
</dbReference>
<evidence type="ECO:0000256" key="4">
    <source>
        <dbReference type="ARBA" id="ARBA00022692"/>
    </source>
</evidence>
<dbReference type="InterPro" id="IPR001611">
    <property type="entry name" value="Leu-rich_rpt"/>
</dbReference>
<feature type="domain" description="Protein kinase" evidence="14">
    <location>
        <begin position="329"/>
        <end position="600"/>
    </location>
</feature>
<keyword evidence="3" id="KW-0433">Leucine-rich repeat</keyword>
<keyword evidence="5" id="KW-0732">Signal</keyword>
<dbReference type="Pfam" id="PF13855">
    <property type="entry name" value="LRR_8"/>
    <property type="match status" value="1"/>
</dbReference>
<dbReference type="FunFam" id="3.80.10.10:FF:000234">
    <property type="entry name" value="Probable inactive receptor kinase RLK902"/>
    <property type="match status" value="1"/>
</dbReference>
<evidence type="ECO:0000256" key="10">
    <source>
        <dbReference type="ARBA" id="ARBA00023136"/>
    </source>
</evidence>
<dbReference type="SUPFAM" id="SSF56112">
    <property type="entry name" value="Protein kinase-like (PK-like)"/>
    <property type="match status" value="1"/>
</dbReference>
<keyword evidence="9 13" id="KW-1133">Transmembrane helix</keyword>
<evidence type="ECO:0000256" key="2">
    <source>
        <dbReference type="ARBA" id="ARBA00022553"/>
    </source>
</evidence>
<dbReference type="PROSITE" id="PS50011">
    <property type="entry name" value="PROTEIN_KINASE_DOM"/>
    <property type="match status" value="1"/>
</dbReference>
<keyword evidence="8 11" id="KW-0067">ATP-binding</keyword>
<dbReference type="Pfam" id="PF08263">
    <property type="entry name" value="LRRNT_2"/>
    <property type="match status" value="1"/>
</dbReference>
<keyword evidence="7 11" id="KW-0547">Nucleotide-binding</keyword>
<sequence length="630" mass="69032">MGKKLDILLIFSAAFMIGAMFVSIGAEPVQDKQALLDFLSNIGHSHPLNWDRNSSACKSWRGVFCDKEESRVIALRLPGAGLRGPIPSNTLSRLSALETLSLRSNTITGPFPSDFSELKNLTYLYLQFNKFSGPLPLDFSVWKNLIVVNLSNNSFNGSIPSSISKLTQLTSLVLANNSLSGEIPDLNIPSLQEINLANNNFSGVVPRSLQRFPNSAFAGNNLTSESALPPAFPARPPNASPPTKKTTLSEPALLAIILGGCVLLFVLIAAFMLVRFYGKGDDGEGLPVKSKKKEGPLKKEASETESQDKNKIVFFEGRNLAFDLEDLLRASAEVLGKGTFGTAYKAALDDVTTVVVKRLKEVTVGKRDFEQQMEAVGRIRHDNVAPLRAYYYSKEEKLMVYDYYQQGSISAMLHGRRGEGRSTLDWDSRLRIAIGAARGIAHIHTQHGGKLVHGNVKASNIFLNSQGYGCVSDTGLATLTNSIPIPAQRTGGYRAPEVTDSRKASHASDVYSFGVLVLELLTGKSPVHASGSEEVVHLVRWVNSVVREEWTAEVFDVELLRYPNIEEEMVEMLQIGMACAVRMPERRPKMQDVLRMIEEIRKVNTGTQPSTEDSTPNQPPVDAPSSSLPQ</sequence>
<dbReference type="Pfam" id="PF07714">
    <property type="entry name" value="PK_Tyr_Ser-Thr"/>
    <property type="match status" value="1"/>
</dbReference>
<dbReference type="Gene3D" id="3.30.200.20">
    <property type="entry name" value="Phosphorylase Kinase, domain 1"/>
    <property type="match status" value="1"/>
</dbReference>
<dbReference type="Gene3D" id="3.80.10.10">
    <property type="entry name" value="Ribonuclease Inhibitor"/>
    <property type="match status" value="1"/>
</dbReference>
<dbReference type="GO" id="GO:0005524">
    <property type="term" value="F:ATP binding"/>
    <property type="evidence" value="ECO:0007669"/>
    <property type="project" value="UniProtKB-UniRule"/>
</dbReference>
<organism evidence="15 16">
    <name type="scientific">Senna tora</name>
    <dbReference type="NCBI Taxonomy" id="362788"/>
    <lineage>
        <taxon>Eukaryota</taxon>
        <taxon>Viridiplantae</taxon>
        <taxon>Streptophyta</taxon>
        <taxon>Embryophyta</taxon>
        <taxon>Tracheophyta</taxon>
        <taxon>Spermatophyta</taxon>
        <taxon>Magnoliopsida</taxon>
        <taxon>eudicotyledons</taxon>
        <taxon>Gunneridae</taxon>
        <taxon>Pentapetalae</taxon>
        <taxon>rosids</taxon>
        <taxon>fabids</taxon>
        <taxon>Fabales</taxon>
        <taxon>Fabaceae</taxon>
        <taxon>Caesalpinioideae</taxon>
        <taxon>Cassia clade</taxon>
        <taxon>Senna</taxon>
    </lineage>
</organism>
<dbReference type="Pfam" id="PF00560">
    <property type="entry name" value="LRR_1"/>
    <property type="match status" value="3"/>
</dbReference>
<evidence type="ECO:0000256" key="3">
    <source>
        <dbReference type="ARBA" id="ARBA00022614"/>
    </source>
</evidence>
<evidence type="ECO:0000313" key="16">
    <source>
        <dbReference type="Proteomes" id="UP000634136"/>
    </source>
</evidence>
<proteinExistence type="predicted"/>
<evidence type="ECO:0000256" key="6">
    <source>
        <dbReference type="ARBA" id="ARBA00022737"/>
    </source>
</evidence>
<name>A0A834U1B4_9FABA</name>
<keyword evidence="15" id="KW-0675">Receptor</keyword>
<dbReference type="Gene3D" id="1.10.510.10">
    <property type="entry name" value="Transferase(Phosphotransferase) domain 1"/>
    <property type="match status" value="1"/>
</dbReference>
<keyword evidence="2" id="KW-0597">Phosphoprotein</keyword>
<dbReference type="OrthoDB" id="676979at2759"/>
<dbReference type="FunFam" id="3.30.200.20:FF:000307">
    <property type="entry name" value="pollen receptor-like kinase 1"/>
    <property type="match status" value="1"/>
</dbReference>
<gene>
    <name evidence="15" type="ORF">G2W53_012989</name>
</gene>
<dbReference type="EMBL" id="JAAIUW010000005">
    <property type="protein sequence ID" value="KAF7830656.1"/>
    <property type="molecule type" value="Genomic_DNA"/>
</dbReference>
<dbReference type="SUPFAM" id="SSF52058">
    <property type="entry name" value="L domain-like"/>
    <property type="match status" value="1"/>
</dbReference>
<dbReference type="GO" id="GO:0004672">
    <property type="term" value="F:protein kinase activity"/>
    <property type="evidence" value="ECO:0007669"/>
    <property type="project" value="InterPro"/>
</dbReference>
<evidence type="ECO:0000256" key="12">
    <source>
        <dbReference type="SAM" id="MobiDB-lite"/>
    </source>
</evidence>
<accession>A0A834U1B4</accession>
<reference evidence="15" key="1">
    <citation type="submission" date="2020-09" db="EMBL/GenBank/DDBJ databases">
        <title>Genome-Enabled Discovery of Anthraquinone Biosynthesis in Senna tora.</title>
        <authorList>
            <person name="Kang S.-H."/>
            <person name="Pandey R.P."/>
            <person name="Lee C.-M."/>
            <person name="Sim J.-S."/>
            <person name="Jeong J.-T."/>
            <person name="Choi B.-S."/>
            <person name="Jung M."/>
            <person name="Ginzburg D."/>
            <person name="Zhao K."/>
            <person name="Won S.Y."/>
            <person name="Oh T.-J."/>
            <person name="Yu Y."/>
            <person name="Kim N.-H."/>
            <person name="Lee O.R."/>
            <person name="Lee T.-H."/>
            <person name="Bashyal P."/>
            <person name="Kim T.-S."/>
            <person name="Lee W.-H."/>
            <person name="Kawkins C."/>
            <person name="Kim C.-K."/>
            <person name="Kim J.S."/>
            <person name="Ahn B.O."/>
            <person name="Rhee S.Y."/>
            <person name="Sohng J.K."/>
        </authorList>
    </citation>
    <scope>NUCLEOTIDE SEQUENCE</scope>
    <source>
        <tissue evidence="15">Leaf</tissue>
    </source>
</reference>
<dbReference type="PANTHER" id="PTHR48010:SF1">
    <property type="entry name" value="PROTEIN KINASE DOMAIN-CONTAINING PROTEIN"/>
    <property type="match status" value="1"/>
</dbReference>
<comment type="subcellular location">
    <subcellularLocation>
        <location evidence="1">Membrane</location>
    </subcellularLocation>
</comment>
<keyword evidence="16" id="KW-1185">Reference proteome</keyword>
<dbReference type="InterPro" id="IPR017441">
    <property type="entry name" value="Protein_kinase_ATP_BS"/>
</dbReference>
<comment type="caution">
    <text evidence="15">The sequence shown here is derived from an EMBL/GenBank/DDBJ whole genome shotgun (WGS) entry which is preliminary data.</text>
</comment>
<feature type="binding site" evidence="11">
    <location>
        <position position="366"/>
    </location>
    <ligand>
        <name>ATP</name>
        <dbReference type="ChEBI" id="CHEBI:30616"/>
    </ligand>
</feature>
<evidence type="ECO:0000256" key="1">
    <source>
        <dbReference type="ARBA" id="ARBA00004370"/>
    </source>
</evidence>